<evidence type="ECO:0000259" key="4">
    <source>
        <dbReference type="Pfam" id="PF25917"/>
    </source>
</evidence>
<evidence type="ECO:0000256" key="3">
    <source>
        <dbReference type="SAM" id="Coils"/>
    </source>
</evidence>
<accession>A0ABW4IEA4</accession>
<organism evidence="7 8">
    <name type="scientific">Pseudopedobacter beijingensis</name>
    <dbReference type="NCBI Taxonomy" id="1207056"/>
    <lineage>
        <taxon>Bacteria</taxon>
        <taxon>Pseudomonadati</taxon>
        <taxon>Bacteroidota</taxon>
        <taxon>Sphingobacteriia</taxon>
        <taxon>Sphingobacteriales</taxon>
        <taxon>Sphingobacteriaceae</taxon>
        <taxon>Pseudopedobacter</taxon>
    </lineage>
</organism>
<dbReference type="PANTHER" id="PTHR30158">
    <property type="entry name" value="ACRA/E-RELATED COMPONENT OF DRUG EFFLUX TRANSPORTER"/>
    <property type="match status" value="1"/>
</dbReference>
<dbReference type="SUPFAM" id="SSF111369">
    <property type="entry name" value="HlyD-like secretion proteins"/>
    <property type="match status" value="1"/>
</dbReference>
<evidence type="ECO:0000313" key="8">
    <source>
        <dbReference type="Proteomes" id="UP001597118"/>
    </source>
</evidence>
<dbReference type="RefSeq" id="WP_379662922.1">
    <property type="nucleotide sequence ID" value="NZ_JBHUDG010000018.1"/>
</dbReference>
<dbReference type="Gene3D" id="1.10.287.470">
    <property type="entry name" value="Helix hairpin bin"/>
    <property type="match status" value="1"/>
</dbReference>
<comment type="caution">
    <text evidence="7">The sequence shown here is derived from an EMBL/GenBank/DDBJ whole genome shotgun (WGS) entry which is preliminary data.</text>
</comment>
<feature type="domain" description="Multidrug resistance protein MdtA-like beta-barrel" evidence="5">
    <location>
        <begin position="208"/>
        <end position="283"/>
    </location>
</feature>
<protein>
    <submittedName>
        <fullName evidence="7">Efflux RND transporter periplasmic adaptor subunit</fullName>
    </submittedName>
</protein>
<dbReference type="Gene3D" id="2.40.30.170">
    <property type="match status" value="1"/>
</dbReference>
<comment type="subcellular location">
    <subcellularLocation>
        <location evidence="1">Cell envelope</location>
    </subcellularLocation>
</comment>
<proteinExistence type="inferred from homology"/>
<dbReference type="Proteomes" id="UP001597118">
    <property type="component" value="Unassembled WGS sequence"/>
</dbReference>
<dbReference type="InterPro" id="IPR058627">
    <property type="entry name" value="MdtA-like_C"/>
</dbReference>
<dbReference type="Pfam" id="PF25917">
    <property type="entry name" value="BSH_RND"/>
    <property type="match status" value="1"/>
</dbReference>
<dbReference type="Pfam" id="PF25967">
    <property type="entry name" value="RND-MFP_C"/>
    <property type="match status" value="1"/>
</dbReference>
<evidence type="ECO:0000256" key="2">
    <source>
        <dbReference type="ARBA" id="ARBA00009477"/>
    </source>
</evidence>
<evidence type="ECO:0000259" key="5">
    <source>
        <dbReference type="Pfam" id="PF25944"/>
    </source>
</evidence>
<evidence type="ECO:0000313" key="7">
    <source>
        <dbReference type="EMBL" id="MFD1630545.1"/>
    </source>
</evidence>
<dbReference type="Gene3D" id="2.40.50.100">
    <property type="match status" value="1"/>
</dbReference>
<feature type="domain" description="Multidrug resistance protein MdtA-like C-terminal permuted SH3" evidence="6">
    <location>
        <begin position="308"/>
        <end position="356"/>
    </location>
</feature>
<keyword evidence="3" id="KW-0175">Coiled coil</keyword>
<dbReference type="NCBIfam" id="TIGR01730">
    <property type="entry name" value="RND_mfp"/>
    <property type="match status" value="1"/>
</dbReference>
<dbReference type="PANTHER" id="PTHR30158:SF23">
    <property type="entry name" value="MULTIDRUG RESISTANCE PROTEIN MEXA"/>
    <property type="match status" value="1"/>
</dbReference>
<keyword evidence="8" id="KW-1185">Reference proteome</keyword>
<feature type="coiled-coil region" evidence="3">
    <location>
        <begin position="103"/>
        <end position="161"/>
    </location>
</feature>
<sequence>MKANTIMQLFIASFGISLVSSCTVNSTEKNPEQETRLIPVSPIISLDTIIYNDYIADIQAVKNVELRSRLTGFLERIYVDEGATVKKGQILFKINDAEYSSDLARAEAALNNAIADAKTVELEKQRTVLLVDKNIVSKTELELAKARFKAAQSKIEEARSLYQLAKTRLSQTLIRAPFDGIIDRIPLKEGSLLEEGALLTSVSDLSLVNVYFDISEKEYLNIATDSLFDKNTFKKKVTLTLANGNVYPFEGVAEFAESEFATNTGSISLRARFKNPEGLLKHGSSGKINVPIETGETLAVHQKSVFEIQDRTYVYKLDNHNKIKMTSFRAGQRVGHFYLIDEGLDSNDKVVFEGVKGLKDGMNIQPNHLKSADVLGKSRI</sequence>
<comment type="similarity">
    <text evidence="2">Belongs to the membrane fusion protein (MFP) (TC 8.A.1) family.</text>
</comment>
<dbReference type="Pfam" id="PF25944">
    <property type="entry name" value="Beta-barrel_RND"/>
    <property type="match status" value="1"/>
</dbReference>
<dbReference type="InterPro" id="IPR058625">
    <property type="entry name" value="MdtA-like_BSH"/>
</dbReference>
<dbReference type="EMBL" id="JBHUDG010000018">
    <property type="protein sequence ID" value="MFD1630545.1"/>
    <property type="molecule type" value="Genomic_DNA"/>
</dbReference>
<dbReference type="InterPro" id="IPR058626">
    <property type="entry name" value="MdtA-like_b-barrel"/>
</dbReference>
<name>A0ABW4IEA4_9SPHI</name>
<dbReference type="InterPro" id="IPR006143">
    <property type="entry name" value="RND_pump_MFP"/>
</dbReference>
<feature type="domain" description="Multidrug resistance protein MdtA-like barrel-sandwich hybrid" evidence="4">
    <location>
        <begin position="63"/>
        <end position="197"/>
    </location>
</feature>
<gene>
    <name evidence="7" type="ORF">ACFSAH_11690</name>
</gene>
<reference evidence="8" key="1">
    <citation type="journal article" date="2019" name="Int. J. Syst. Evol. Microbiol.">
        <title>The Global Catalogue of Microorganisms (GCM) 10K type strain sequencing project: providing services to taxonomists for standard genome sequencing and annotation.</title>
        <authorList>
            <consortium name="The Broad Institute Genomics Platform"/>
            <consortium name="The Broad Institute Genome Sequencing Center for Infectious Disease"/>
            <person name="Wu L."/>
            <person name="Ma J."/>
        </authorList>
    </citation>
    <scope>NUCLEOTIDE SEQUENCE [LARGE SCALE GENOMIC DNA]</scope>
    <source>
        <strain evidence="8">CCUG 53762</strain>
    </source>
</reference>
<dbReference type="Gene3D" id="2.40.420.20">
    <property type="match status" value="1"/>
</dbReference>
<evidence type="ECO:0000256" key="1">
    <source>
        <dbReference type="ARBA" id="ARBA00004196"/>
    </source>
</evidence>
<dbReference type="PROSITE" id="PS51257">
    <property type="entry name" value="PROKAR_LIPOPROTEIN"/>
    <property type="match status" value="1"/>
</dbReference>
<evidence type="ECO:0000259" key="6">
    <source>
        <dbReference type="Pfam" id="PF25967"/>
    </source>
</evidence>